<keyword evidence="4 15" id="KW-0012">Acyltransferase</keyword>
<dbReference type="InterPro" id="IPR042221">
    <property type="entry name" value="Leu/Phe-tRNA_Trfase_N"/>
</dbReference>
<gene>
    <name evidence="15" type="primary">aat</name>
    <name evidence="16" type="ORF">HHL15_07665</name>
</gene>
<accession>A0A848G3K7</accession>
<comment type="similarity">
    <text evidence="9 15">Belongs to the L/F-transferase family.</text>
</comment>
<dbReference type="GO" id="GO:0030163">
    <property type="term" value="P:protein catabolic process"/>
    <property type="evidence" value="ECO:0007669"/>
    <property type="project" value="UniProtKB-UniRule"/>
</dbReference>
<evidence type="ECO:0000313" key="17">
    <source>
        <dbReference type="Proteomes" id="UP000580043"/>
    </source>
</evidence>
<dbReference type="InterPro" id="IPR004616">
    <property type="entry name" value="Leu/Phe-tRNA_Trfase"/>
</dbReference>
<dbReference type="EC" id="2.3.2.6" evidence="10 15"/>
<evidence type="ECO:0000256" key="10">
    <source>
        <dbReference type="ARBA" id="ARBA00066767"/>
    </source>
</evidence>
<dbReference type="FunFam" id="3.30.70.3550:FF:000001">
    <property type="entry name" value="Leucyl/phenylalanyl-tRNA--protein transferase"/>
    <property type="match status" value="1"/>
</dbReference>
<dbReference type="HAMAP" id="MF_00688">
    <property type="entry name" value="Leu_Phe_trans"/>
    <property type="match status" value="1"/>
</dbReference>
<evidence type="ECO:0000256" key="5">
    <source>
        <dbReference type="ARBA" id="ARBA00050607"/>
    </source>
</evidence>
<dbReference type="NCBIfam" id="TIGR00667">
    <property type="entry name" value="aat"/>
    <property type="match status" value="1"/>
</dbReference>
<comment type="catalytic activity">
    <reaction evidence="7 15">
        <text>N-terminal L-lysyl-[protein] + L-leucyl-tRNA(Leu) = N-terminal L-leucyl-L-lysyl-[protein] + tRNA(Leu) + H(+)</text>
        <dbReference type="Rhea" id="RHEA:12340"/>
        <dbReference type="Rhea" id="RHEA-COMP:9613"/>
        <dbReference type="Rhea" id="RHEA-COMP:9622"/>
        <dbReference type="Rhea" id="RHEA-COMP:12670"/>
        <dbReference type="Rhea" id="RHEA-COMP:12671"/>
        <dbReference type="ChEBI" id="CHEBI:15378"/>
        <dbReference type="ChEBI" id="CHEBI:65249"/>
        <dbReference type="ChEBI" id="CHEBI:78442"/>
        <dbReference type="ChEBI" id="CHEBI:78494"/>
        <dbReference type="ChEBI" id="CHEBI:133043"/>
        <dbReference type="EC" id="2.3.2.6"/>
    </reaction>
</comment>
<dbReference type="PANTHER" id="PTHR30098:SF2">
    <property type="entry name" value="LEUCYL_PHENYLALANYL-TRNA--PROTEIN TRANSFERASE"/>
    <property type="match status" value="1"/>
</dbReference>
<evidence type="ECO:0000256" key="3">
    <source>
        <dbReference type="ARBA" id="ARBA00022679"/>
    </source>
</evidence>
<reference evidence="16 17" key="1">
    <citation type="submission" date="2020-04" db="EMBL/GenBank/DDBJ databases">
        <title>Zoogloea sp. G-4-1-14 isolated from soil.</title>
        <authorList>
            <person name="Dahal R.H."/>
        </authorList>
    </citation>
    <scope>NUCLEOTIDE SEQUENCE [LARGE SCALE GENOMIC DNA]</scope>
    <source>
        <strain evidence="16 17">G-4-1-14</strain>
    </source>
</reference>
<evidence type="ECO:0000256" key="4">
    <source>
        <dbReference type="ARBA" id="ARBA00023315"/>
    </source>
</evidence>
<evidence type="ECO:0000256" key="7">
    <source>
        <dbReference type="ARBA" id="ARBA00051538"/>
    </source>
</evidence>
<dbReference type="GO" id="GO:0005737">
    <property type="term" value="C:cytoplasm"/>
    <property type="evidence" value="ECO:0007669"/>
    <property type="project" value="UniProtKB-SubCell"/>
</dbReference>
<comment type="catalytic activity">
    <reaction evidence="5 15">
        <text>L-phenylalanyl-tRNA(Phe) + an N-terminal L-alpha-aminoacyl-[protein] = an N-terminal L-phenylalanyl-L-alpha-aminoacyl-[protein] + tRNA(Phe)</text>
        <dbReference type="Rhea" id="RHEA:43632"/>
        <dbReference type="Rhea" id="RHEA-COMP:9668"/>
        <dbReference type="Rhea" id="RHEA-COMP:9699"/>
        <dbReference type="Rhea" id="RHEA-COMP:10636"/>
        <dbReference type="Rhea" id="RHEA-COMP:10637"/>
        <dbReference type="ChEBI" id="CHEBI:78442"/>
        <dbReference type="ChEBI" id="CHEBI:78531"/>
        <dbReference type="ChEBI" id="CHEBI:78597"/>
        <dbReference type="ChEBI" id="CHEBI:83561"/>
        <dbReference type="EC" id="2.3.2.6"/>
    </reaction>
</comment>
<dbReference type="Pfam" id="PF03588">
    <property type="entry name" value="Leu_Phe_trans"/>
    <property type="match status" value="1"/>
</dbReference>
<keyword evidence="2 15" id="KW-0963">Cytoplasm</keyword>
<evidence type="ECO:0000313" key="16">
    <source>
        <dbReference type="EMBL" id="NML25616.1"/>
    </source>
</evidence>
<dbReference type="PANTHER" id="PTHR30098">
    <property type="entry name" value="LEUCYL/PHENYLALANYL-TRNA--PROTEIN TRANSFERASE"/>
    <property type="match status" value="1"/>
</dbReference>
<keyword evidence="17" id="KW-1185">Reference proteome</keyword>
<organism evidence="16 17">
    <name type="scientific">Zoogloea dura</name>
    <dbReference type="NCBI Taxonomy" id="2728840"/>
    <lineage>
        <taxon>Bacteria</taxon>
        <taxon>Pseudomonadati</taxon>
        <taxon>Pseudomonadota</taxon>
        <taxon>Betaproteobacteria</taxon>
        <taxon>Rhodocyclales</taxon>
        <taxon>Zoogloeaceae</taxon>
        <taxon>Zoogloea</taxon>
    </lineage>
</organism>
<protein>
    <recommendedName>
        <fullName evidence="11 15">Leucyl/phenylalanyl-tRNA--protein transferase</fullName>
        <ecNumber evidence="10 15">2.3.2.6</ecNumber>
    </recommendedName>
    <alternativeName>
        <fullName evidence="12 15">L/F-transferase</fullName>
    </alternativeName>
    <alternativeName>
        <fullName evidence="13 15">Leucyltransferase</fullName>
    </alternativeName>
    <alternativeName>
        <fullName evidence="14 15">Phenyalanyltransferase</fullName>
    </alternativeName>
</protein>
<evidence type="ECO:0000256" key="8">
    <source>
        <dbReference type="ARBA" id="ARBA00054043"/>
    </source>
</evidence>
<evidence type="ECO:0000256" key="14">
    <source>
        <dbReference type="ARBA" id="ARBA00083640"/>
    </source>
</evidence>
<comment type="catalytic activity">
    <reaction evidence="6 15">
        <text>N-terminal L-arginyl-[protein] + L-leucyl-tRNA(Leu) = N-terminal L-leucyl-L-arginyl-[protein] + tRNA(Leu) + H(+)</text>
        <dbReference type="Rhea" id="RHEA:50416"/>
        <dbReference type="Rhea" id="RHEA-COMP:9613"/>
        <dbReference type="Rhea" id="RHEA-COMP:9622"/>
        <dbReference type="Rhea" id="RHEA-COMP:12672"/>
        <dbReference type="Rhea" id="RHEA-COMP:12673"/>
        <dbReference type="ChEBI" id="CHEBI:15378"/>
        <dbReference type="ChEBI" id="CHEBI:64719"/>
        <dbReference type="ChEBI" id="CHEBI:78442"/>
        <dbReference type="ChEBI" id="CHEBI:78494"/>
        <dbReference type="ChEBI" id="CHEBI:133044"/>
        <dbReference type="EC" id="2.3.2.6"/>
    </reaction>
</comment>
<name>A0A848G3K7_9RHOO</name>
<evidence type="ECO:0000256" key="9">
    <source>
        <dbReference type="ARBA" id="ARBA00061535"/>
    </source>
</evidence>
<keyword evidence="3 15" id="KW-0808">Transferase</keyword>
<comment type="caution">
    <text evidence="16">The sequence shown here is derived from an EMBL/GenBank/DDBJ whole genome shotgun (WGS) entry which is preliminary data.</text>
</comment>
<dbReference type="RefSeq" id="WP_169145234.1">
    <property type="nucleotide sequence ID" value="NZ_JABBGA010000004.1"/>
</dbReference>
<evidence type="ECO:0000256" key="2">
    <source>
        <dbReference type="ARBA" id="ARBA00022490"/>
    </source>
</evidence>
<comment type="function">
    <text evidence="8 15">Functions in the N-end rule pathway of protein degradation where it conjugates Leu, Phe and, less efficiently, Met from aminoacyl-tRNAs to the N-termini of proteins containing an N-terminal arginine or lysine.</text>
</comment>
<sequence>MIPWLGDTPAFPPVTRALREPNGLLAAGGTLNPEWLLAAYRRGIFPWFNEGEPILWWSPNPRMVVFPDQVRITRSLRKTLRNTRYEVRLDHDFPAVIRACAEPRAAGIGTWITADIQAAYIRMHQLGYAHSVETYMDGELVGGLYGMALGQAFFGESMFSRRTDASKIAFAHLTRFLEQRNFRVLDCQMTTQHLASLGGREIPREAFSRLLDTLTGQHAPPERWPTDGANTPWT</sequence>
<dbReference type="SUPFAM" id="SSF55729">
    <property type="entry name" value="Acyl-CoA N-acyltransferases (Nat)"/>
    <property type="match status" value="1"/>
</dbReference>
<dbReference type="Gene3D" id="3.30.70.3550">
    <property type="entry name" value="Leucyl/phenylalanyl-tRNA-protein transferase, N-terminal domain"/>
    <property type="match status" value="1"/>
</dbReference>
<evidence type="ECO:0000256" key="1">
    <source>
        <dbReference type="ARBA" id="ARBA00004496"/>
    </source>
</evidence>
<evidence type="ECO:0000256" key="11">
    <source>
        <dbReference type="ARBA" id="ARBA00074372"/>
    </source>
</evidence>
<comment type="subcellular location">
    <subcellularLocation>
        <location evidence="1 15">Cytoplasm</location>
    </subcellularLocation>
</comment>
<dbReference type="EMBL" id="JABBGA010000004">
    <property type="protein sequence ID" value="NML25616.1"/>
    <property type="molecule type" value="Genomic_DNA"/>
</dbReference>
<dbReference type="Gene3D" id="3.40.630.70">
    <property type="entry name" value="Leucyl/phenylalanyl-tRNA-protein transferase, C-terminal domain"/>
    <property type="match status" value="1"/>
</dbReference>
<dbReference type="InterPro" id="IPR016181">
    <property type="entry name" value="Acyl_CoA_acyltransferase"/>
</dbReference>
<proteinExistence type="inferred from homology"/>
<dbReference type="GO" id="GO:0008914">
    <property type="term" value="F:leucyl-tRNA--protein transferase activity"/>
    <property type="evidence" value="ECO:0007669"/>
    <property type="project" value="UniProtKB-UniRule"/>
</dbReference>
<dbReference type="InterPro" id="IPR042203">
    <property type="entry name" value="Leu/Phe-tRNA_Trfase_C"/>
</dbReference>
<evidence type="ECO:0000256" key="6">
    <source>
        <dbReference type="ARBA" id="ARBA00050652"/>
    </source>
</evidence>
<evidence type="ECO:0000256" key="15">
    <source>
        <dbReference type="HAMAP-Rule" id="MF_00688"/>
    </source>
</evidence>
<dbReference type="AlphaFoldDB" id="A0A848G3K7"/>
<evidence type="ECO:0000256" key="12">
    <source>
        <dbReference type="ARBA" id="ARBA00077136"/>
    </source>
</evidence>
<dbReference type="Proteomes" id="UP000580043">
    <property type="component" value="Unassembled WGS sequence"/>
</dbReference>
<evidence type="ECO:0000256" key="13">
    <source>
        <dbReference type="ARBA" id="ARBA00077165"/>
    </source>
</evidence>